<keyword evidence="1" id="KW-0175">Coiled coil</keyword>
<dbReference type="AlphaFoldDB" id="A0ABD6E3F6"/>
<evidence type="ECO:0000256" key="2">
    <source>
        <dbReference type="SAM" id="MobiDB-lite"/>
    </source>
</evidence>
<accession>A0ABD6E3F6</accession>
<gene>
    <name evidence="3" type="ORF">AB6A40_001099</name>
</gene>
<evidence type="ECO:0000256" key="1">
    <source>
        <dbReference type="SAM" id="Coils"/>
    </source>
</evidence>
<evidence type="ECO:0000313" key="4">
    <source>
        <dbReference type="Proteomes" id="UP001608902"/>
    </source>
</evidence>
<keyword evidence="4" id="KW-1185">Reference proteome</keyword>
<comment type="caution">
    <text evidence="3">The sequence shown here is derived from an EMBL/GenBank/DDBJ whole genome shotgun (WGS) entry which is preliminary data.</text>
</comment>
<dbReference type="PANTHER" id="PTHR21588">
    <property type="entry name" value="COILED-COIL-HELIX-COILED-COIL-HELIX DOMAIN CONTAINING 6"/>
    <property type="match status" value="1"/>
</dbReference>
<name>A0ABD6E3F6_9BILA</name>
<feature type="region of interest" description="Disordered" evidence="2">
    <location>
        <begin position="1"/>
        <end position="28"/>
    </location>
</feature>
<reference evidence="3 4" key="1">
    <citation type="submission" date="2024-08" db="EMBL/GenBank/DDBJ databases">
        <title>Gnathostoma spinigerum genome.</title>
        <authorList>
            <person name="Gonzalez-Bertolin B."/>
            <person name="Monzon S."/>
            <person name="Zaballos A."/>
            <person name="Jimenez P."/>
            <person name="Dekumyoy P."/>
            <person name="Varona S."/>
            <person name="Cuesta I."/>
            <person name="Sumanam S."/>
            <person name="Adisakwattana P."/>
            <person name="Gasser R.B."/>
            <person name="Hernandez-Gonzalez A."/>
            <person name="Young N.D."/>
            <person name="Perteguer M.J."/>
        </authorList>
    </citation>
    <scope>NUCLEOTIDE SEQUENCE [LARGE SCALE GENOMIC DNA]</scope>
    <source>
        <strain evidence="3">AL3</strain>
        <tissue evidence="3">Liver</tissue>
    </source>
</reference>
<dbReference type="PANTHER" id="PTHR21588:SF18">
    <property type="entry name" value="MICOS COMPLEX SUBUNIT MIC19"/>
    <property type="match status" value="1"/>
</dbReference>
<dbReference type="InterPro" id="IPR052632">
    <property type="entry name" value="MICOS_subunit_Mic19"/>
</dbReference>
<feature type="coiled-coil region" evidence="1">
    <location>
        <begin position="58"/>
        <end position="125"/>
    </location>
</feature>
<evidence type="ECO:0008006" key="5">
    <source>
        <dbReference type="Google" id="ProtNLM"/>
    </source>
</evidence>
<proteinExistence type="predicted"/>
<protein>
    <recommendedName>
        <fullName evidence="5">MICOS complex subunit MIC19</fullName>
    </recommendedName>
</protein>
<feature type="compositionally biased region" description="Basic and acidic residues" evidence="2">
    <location>
        <begin position="15"/>
        <end position="28"/>
    </location>
</feature>
<evidence type="ECO:0000313" key="3">
    <source>
        <dbReference type="EMBL" id="MFH4974390.1"/>
    </source>
</evidence>
<sequence>MGTTQSQNTSSQAEEQDKPDVVRIDRSDIPDEYKTVGVSENVVNRIIGQSWKEDPKDVELLKSQLSQAREQNERLRRELTESQKRIEDEAQGNTSTCLDDIQERKRALEETMDRVQERFFSYQRENECLNHEQDIMNCISKNSSRLLDCSQLVLDYQQCVSNFRNRVLEEVNKA</sequence>
<dbReference type="EMBL" id="JBGFUD010000371">
    <property type="protein sequence ID" value="MFH4974390.1"/>
    <property type="molecule type" value="Genomic_DNA"/>
</dbReference>
<dbReference type="Proteomes" id="UP001608902">
    <property type="component" value="Unassembled WGS sequence"/>
</dbReference>
<feature type="compositionally biased region" description="Polar residues" evidence="2">
    <location>
        <begin position="1"/>
        <end position="13"/>
    </location>
</feature>
<organism evidence="3 4">
    <name type="scientific">Gnathostoma spinigerum</name>
    <dbReference type="NCBI Taxonomy" id="75299"/>
    <lineage>
        <taxon>Eukaryota</taxon>
        <taxon>Metazoa</taxon>
        <taxon>Ecdysozoa</taxon>
        <taxon>Nematoda</taxon>
        <taxon>Chromadorea</taxon>
        <taxon>Rhabditida</taxon>
        <taxon>Spirurina</taxon>
        <taxon>Gnathostomatomorpha</taxon>
        <taxon>Gnathostomatoidea</taxon>
        <taxon>Gnathostomatidae</taxon>
        <taxon>Gnathostoma</taxon>
    </lineage>
</organism>